<keyword evidence="2" id="KW-0326">Glycosidase</keyword>
<comment type="caution">
    <text evidence="7">The sequence shown here is derived from an EMBL/GenBank/DDBJ whole genome shotgun (WGS) entry which is preliminary data.</text>
</comment>
<keyword evidence="1" id="KW-0677">Repeat</keyword>
<dbReference type="SMART" id="SM00060">
    <property type="entry name" value="FN3"/>
    <property type="match status" value="2"/>
</dbReference>
<dbReference type="RefSeq" id="WP_346140219.1">
    <property type="nucleotide sequence ID" value="NZ_BAAABQ010000046.1"/>
</dbReference>
<dbReference type="InterPro" id="IPR013783">
    <property type="entry name" value="Ig-like_fold"/>
</dbReference>
<keyword evidence="3" id="KW-0119">Carbohydrate metabolism</keyword>
<name>A0ABR6B8H2_9PSEU</name>
<evidence type="ECO:0000256" key="5">
    <source>
        <dbReference type="SAM" id="SignalP"/>
    </source>
</evidence>
<dbReference type="SUPFAM" id="SSF49265">
    <property type="entry name" value="Fibronectin type III"/>
    <property type="match status" value="2"/>
</dbReference>
<dbReference type="CDD" id="cd00063">
    <property type="entry name" value="FN3"/>
    <property type="match status" value="2"/>
</dbReference>
<feature type="signal peptide" evidence="5">
    <location>
        <begin position="1"/>
        <end position="21"/>
    </location>
</feature>
<reference evidence="7 8" key="1">
    <citation type="submission" date="2020-08" db="EMBL/GenBank/DDBJ databases">
        <title>Genomic Encyclopedia of Archaeal and Bacterial Type Strains, Phase II (KMG-II): from individual species to whole genera.</title>
        <authorList>
            <person name="Goeker M."/>
        </authorList>
    </citation>
    <scope>NUCLEOTIDE SEQUENCE [LARGE SCALE GENOMIC DNA]</scope>
    <source>
        <strain evidence="7 8">DSM 43850</strain>
    </source>
</reference>
<organism evidence="7 8">
    <name type="scientific">Kutzneria viridogrisea</name>
    <dbReference type="NCBI Taxonomy" id="47990"/>
    <lineage>
        <taxon>Bacteria</taxon>
        <taxon>Bacillati</taxon>
        <taxon>Actinomycetota</taxon>
        <taxon>Actinomycetes</taxon>
        <taxon>Pseudonocardiales</taxon>
        <taxon>Pseudonocardiaceae</taxon>
        <taxon>Kutzneria</taxon>
    </lineage>
</organism>
<sequence>MSVVRARLGAVLLVLGLAACTADSGLTATRTGSTEIRLTWPAAPDTALGQVLEYRNQAGGEFTELAFLPANATSYTHSELIPRTDFYYRVRTVFGRESTSVAVALPTGSGPAAPEGDWAAPRSRPSPPGPRNSLRDKENSGAGPTDLHAEAVGTDGVHLSWTDHARDEDGYLLEVTPANGSAVRVAAVLGPGVNEVGVYPLEQEHTASYRVAAFYYGQTSSVAHETTGA</sequence>
<keyword evidence="2" id="KW-0378">Hydrolase</keyword>
<keyword evidence="3" id="KW-0624">Polysaccharide degradation</keyword>
<evidence type="ECO:0000256" key="1">
    <source>
        <dbReference type="ARBA" id="ARBA00022737"/>
    </source>
</evidence>
<evidence type="ECO:0000256" key="2">
    <source>
        <dbReference type="ARBA" id="ARBA00023295"/>
    </source>
</evidence>
<dbReference type="PROSITE" id="PS50853">
    <property type="entry name" value="FN3"/>
    <property type="match status" value="2"/>
</dbReference>
<evidence type="ECO:0000256" key="3">
    <source>
        <dbReference type="ARBA" id="ARBA00023326"/>
    </source>
</evidence>
<protein>
    <recommendedName>
        <fullName evidence="6">Fibronectin type-III domain-containing protein</fullName>
    </recommendedName>
</protein>
<dbReference type="PANTHER" id="PTHR46708">
    <property type="entry name" value="TENASCIN"/>
    <property type="match status" value="1"/>
</dbReference>
<dbReference type="InterPro" id="IPR003961">
    <property type="entry name" value="FN3_dom"/>
</dbReference>
<dbReference type="Pfam" id="PF00041">
    <property type="entry name" value="fn3"/>
    <property type="match status" value="1"/>
</dbReference>
<dbReference type="Proteomes" id="UP000517916">
    <property type="component" value="Unassembled WGS sequence"/>
</dbReference>
<evidence type="ECO:0000313" key="7">
    <source>
        <dbReference type="EMBL" id="MBA8923163.1"/>
    </source>
</evidence>
<dbReference type="PANTHER" id="PTHR46708:SF2">
    <property type="entry name" value="FIBRONECTIN TYPE-III DOMAIN-CONTAINING PROTEIN"/>
    <property type="match status" value="1"/>
</dbReference>
<feature type="region of interest" description="Disordered" evidence="4">
    <location>
        <begin position="105"/>
        <end position="149"/>
    </location>
</feature>
<dbReference type="EMBL" id="JACJID010000001">
    <property type="protein sequence ID" value="MBA8923163.1"/>
    <property type="molecule type" value="Genomic_DNA"/>
</dbReference>
<feature type="domain" description="Fibronectin type-III" evidence="6">
    <location>
        <begin position="143"/>
        <end position="229"/>
    </location>
</feature>
<gene>
    <name evidence="7" type="ORF">BC739_000360</name>
</gene>
<dbReference type="InterPro" id="IPR050991">
    <property type="entry name" value="ECM_Regulatory_Proteins"/>
</dbReference>
<dbReference type="PROSITE" id="PS51257">
    <property type="entry name" value="PROKAR_LIPOPROTEIN"/>
    <property type="match status" value="1"/>
</dbReference>
<evidence type="ECO:0000313" key="8">
    <source>
        <dbReference type="Proteomes" id="UP000517916"/>
    </source>
</evidence>
<keyword evidence="5" id="KW-0732">Signal</keyword>
<feature type="domain" description="Fibronectin type-III" evidence="6">
    <location>
        <begin position="22"/>
        <end position="113"/>
    </location>
</feature>
<keyword evidence="8" id="KW-1185">Reference proteome</keyword>
<proteinExistence type="predicted"/>
<feature type="chain" id="PRO_5046264231" description="Fibronectin type-III domain-containing protein" evidence="5">
    <location>
        <begin position="22"/>
        <end position="229"/>
    </location>
</feature>
<dbReference type="InterPro" id="IPR036116">
    <property type="entry name" value="FN3_sf"/>
</dbReference>
<dbReference type="Gene3D" id="2.60.40.10">
    <property type="entry name" value="Immunoglobulins"/>
    <property type="match status" value="2"/>
</dbReference>
<accession>A0ABR6B8H2</accession>
<evidence type="ECO:0000256" key="4">
    <source>
        <dbReference type="SAM" id="MobiDB-lite"/>
    </source>
</evidence>
<evidence type="ECO:0000259" key="6">
    <source>
        <dbReference type="PROSITE" id="PS50853"/>
    </source>
</evidence>